<reference evidence="3" key="1">
    <citation type="journal article" date="2020" name="Nature">
        <title>Giant virus diversity and host interactions through global metagenomics.</title>
        <authorList>
            <person name="Schulz F."/>
            <person name="Roux S."/>
            <person name="Paez-Espino D."/>
            <person name="Jungbluth S."/>
            <person name="Walsh D.A."/>
            <person name="Denef V.J."/>
            <person name="McMahon K.D."/>
            <person name="Konstantinidis K.T."/>
            <person name="Eloe-Fadrosh E.A."/>
            <person name="Kyrpides N.C."/>
            <person name="Woyke T."/>
        </authorList>
    </citation>
    <scope>NUCLEOTIDE SEQUENCE</scope>
    <source>
        <strain evidence="3">GVMAG-M-3300009182-78</strain>
    </source>
</reference>
<evidence type="ECO:0000256" key="1">
    <source>
        <dbReference type="SAM" id="Phobius"/>
    </source>
</evidence>
<keyword evidence="1" id="KW-0472">Membrane</keyword>
<dbReference type="InterPro" id="IPR013536">
    <property type="entry name" value="WLM_dom"/>
</dbReference>
<name>A0A6C0AZ62_9ZZZZ</name>
<accession>A0A6C0AZ62</accession>
<dbReference type="AlphaFoldDB" id="A0A6C0AZ62"/>
<protein>
    <recommendedName>
        <fullName evidence="2">WLM domain-containing protein</fullName>
    </recommendedName>
</protein>
<evidence type="ECO:0000313" key="3">
    <source>
        <dbReference type="EMBL" id="QHS85245.1"/>
    </source>
</evidence>
<proteinExistence type="predicted"/>
<keyword evidence="1" id="KW-1133">Transmembrane helix</keyword>
<feature type="transmembrane region" description="Helical" evidence="1">
    <location>
        <begin position="6"/>
        <end position="27"/>
    </location>
</feature>
<dbReference type="Gene3D" id="3.30.2010.10">
    <property type="entry name" value="Metalloproteases ('zincins'), catalytic domain"/>
    <property type="match status" value="1"/>
</dbReference>
<feature type="domain" description="WLM" evidence="2">
    <location>
        <begin position="92"/>
        <end position="175"/>
    </location>
</feature>
<dbReference type="Pfam" id="PF08325">
    <property type="entry name" value="WLM"/>
    <property type="match status" value="1"/>
</dbReference>
<dbReference type="EMBL" id="MN739042">
    <property type="protein sequence ID" value="QHS85245.1"/>
    <property type="molecule type" value="Genomic_DNA"/>
</dbReference>
<organism evidence="3">
    <name type="scientific">viral metagenome</name>
    <dbReference type="NCBI Taxonomy" id="1070528"/>
    <lineage>
        <taxon>unclassified sequences</taxon>
        <taxon>metagenomes</taxon>
        <taxon>organismal metagenomes</taxon>
    </lineage>
</organism>
<keyword evidence="1" id="KW-0812">Transmembrane</keyword>
<evidence type="ECO:0000259" key="2">
    <source>
        <dbReference type="Pfam" id="PF08325"/>
    </source>
</evidence>
<sequence length="201" mass="22785">MLNGLWKSDILVYVIIGFVLLICLKIYSESELFSLKCVISTIDGNKYCVRDRTKITEAADLLATVTGKCKQLVDYVGKKYPDNPDVTRLVKGFNPTKISETLPTSELTAYSENKGEKIAFCLNKTKNSSTLIDINTLTFVSIHELSHIMTTSIGHKQDFWQHFKFLLENAKEANIYIPVDYKSKPQGYCGMTITDNPYYDL</sequence>